<gene>
    <name evidence="2" type="ORF">C4D60_Mb08t09100</name>
</gene>
<feature type="compositionally biased region" description="Basic and acidic residues" evidence="1">
    <location>
        <begin position="92"/>
        <end position="102"/>
    </location>
</feature>
<sequence length="102" mass="10764">MSGDAAANPVAAAEATVAEGVKKIQIYSSSSSSSSARQVTPFWKGKTISFGCKNKYASIEEGRSVSFSESSYRLSIKMASRALSPNATKRSSTGEDIKTLFA</sequence>
<keyword evidence="3" id="KW-1185">Reference proteome</keyword>
<reference evidence="2 3" key="1">
    <citation type="journal article" date="2019" name="Nat. Plants">
        <title>Genome sequencing of Musa balbisiana reveals subgenome evolution and function divergence in polyploid bananas.</title>
        <authorList>
            <person name="Yao X."/>
        </authorList>
    </citation>
    <scope>NUCLEOTIDE SEQUENCE [LARGE SCALE GENOMIC DNA]</scope>
    <source>
        <strain evidence="3">cv. DH-PKW</strain>
        <tissue evidence="2">Leaves</tissue>
    </source>
</reference>
<dbReference type="EMBL" id="PYDT01000002">
    <property type="protein sequence ID" value="THU68937.1"/>
    <property type="molecule type" value="Genomic_DNA"/>
</dbReference>
<evidence type="ECO:0000313" key="3">
    <source>
        <dbReference type="Proteomes" id="UP000317650"/>
    </source>
</evidence>
<evidence type="ECO:0000256" key="1">
    <source>
        <dbReference type="SAM" id="MobiDB-lite"/>
    </source>
</evidence>
<name>A0A4S8K2F1_MUSBA</name>
<evidence type="ECO:0000313" key="2">
    <source>
        <dbReference type="EMBL" id="THU68937.1"/>
    </source>
</evidence>
<organism evidence="2 3">
    <name type="scientific">Musa balbisiana</name>
    <name type="common">Banana</name>
    <dbReference type="NCBI Taxonomy" id="52838"/>
    <lineage>
        <taxon>Eukaryota</taxon>
        <taxon>Viridiplantae</taxon>
        <taxon>Streptophyta</taxon>
        <taxon>Embryophyta</taxon>
        <taxon>Tracheophyta</taxon>
        <taxon>Spermatophyta</taxon>
        <taxon>Magnoliopsida</taxon>
        <taxon>Liliopsida</taxon>
        <taxon>Zingiberales</taxon>
        <taxon>Musaceae</taxon>
        <taxon>Musa</taxon>
    </lineage>
</organism>
<proteinExistence type="predicted"/>
<accession>A0A4S8K2F1</accession>
<feature type="region of interest" description="Disordered" evidence="1">
    <location>
        <begin position="83"/>
        <end position="102"/>
    </location>
</feature>
<dbReference type="AlphaFoldDB" id="A0A4S8K2F1"/>
<dbReference type="Proteomes" id="UP000317650">
    <property type="component" value="Chromosome 8"/>
</dbReference>
<protein>
    <submittedName>
        <fullName evidence="2">Uncharacterized protein</fullName>
    </submittedName>
</protein>
<comment type="caution">
    <text evidence="2">The sequence shown here is derived from an EMBL/GenBank/DDBJ whole genome shotgun (WGS) entry which is preliminary data.</text>
</comment>